<evidence type="ECO:0000313" key="14">
    <source>
        <dbReference type="EMBL" id="ALT66296.1"/>
    </source>
</evidence>
<dbReference type="GO" id="GO:0015986">
    <property type="term" value="P:proton motive force-driven ATP synthesis"/>
    <property type="evidence" value="ECO:0007669"/>
    <property type="project" value="InterPro"/>
</dbReference>
<keyword evidence="6 12" id="KW-0375">Hydrogen ion transport</keyword>
<keyword evidence="4 12" id="KW-0138">CF(0)</keyword>
<organism evidence="14">
    <name type="scientific">Amolops loloensis</name>
    <name type="common">Lolokou Sucker Frog</name>
    <name type="synonym">Staurois loloensis</name>
    <dbReference type="NCBI Taxonomy" id="318551"/>
    <lineage>
        <taxon>Eukaryota</taxon>
        <taxon>Metazoa</taxon>
        <taxon>Chordata</taxon>
        <taxon>Craniata</taxon>
        <taxon>Vertebrata</taxon>
        <taxon>Euteleostomi</taxon>
        <taxon>Amphibia</taxon>
        <taxon>Batrachia</taxon>
        <taxon>Anura</taxon>
        <taxon>Neobatrachia</taxon>
        <taxon>Ranoidea</taxon>
        <taxon>Ranidae</taxon>
        <taxon>Amolops</taxon>
    </lineage>
</organism>
<protein>
    <recommendedName>
        <fullName evidence="12">ATP synthase complex subunit 8</fullName>
    </recommendedName>
</protein>
<evidence type="ECO:0000256" key="10">
    <source>
        <dbReference type="ARBA" id="ARBA00023136"/>
    </source>
</evidence>
<evidence type="ECO:0000256" key="5">
    <source>
        <dbReference type="ARBA" id="ARBA00022692"/>
    </source>
</evidence>
<keyword evidence="8 12" id="KW-0406">Ion transport</keyword>
<dbReference type="GeneID" id="26835323"/>
<dbReference type="GO" id="GO:0045259">
    <property type="term" value="C:proton-transporting ATP synthase complex"/>
    <property type="evidence" value="ECO:0007669"/>
    <property type="project" value="UniProtKB-KW"/>
</dbReference>
<name>A0A0U3DYG7_AMOLO</name>
<keyword evidence="9 12" id="KW-0496">Mitochondrion</keyword>
<evidence type="ECO:0000256" key="7">
    <source>
        <dbReference type="ARBA" id="ARBA00022989"/>
    </source>
</evidence>
<dbReference type="AlphaFoldDB" id="A0A0U3DYG7"/>
<evidence type="ECO:0000256" key="11">
    <source>
        <dbReference type="ARBA" id="ARBA00023310"/>
    </source>
</evidence>
<keyword evidence="13" id="KW-0732">Signal</keyword>
<dbReference type="PANTHER" id="PTHR39937">
    <property type="entry name" value="ATP SYNTHASE PROTEIN 8"/>
    <property type="match status" value="1"/>
</dbReference>
<keyword evidence="7" id="KW-1133">Transmembrane helix</keyword>
<keyword evidence="3 12" id="KW-0813">Transport</keyword>
<dbReference type="EMBL" id="KT750963">
    <property type="protein sequence ID" value="ALT66296.1"/>
    <property type="molecule type" value="Genomic_DNA"/>
</dbReference>
<proteinExistence type="inferred from homology"/>
<comment type="similarity">
    <text evidence="2 12">Belongs to the ATPase protein 8 family.</text>
</comment>
<sequence>MPQLNPSPWFFFLLLAWLILLFLAPSKILGHINLSEPSPKSTKTNNFTWTWPWQ</sequence>
<accession>A0A0U3DYG7</accession>
<evidence type="ECO:0000256" key="6">
    <source>
        <dbReference type="ARBA" id="ARBA00022781"/>
    </source>
</evidence>
<dbReference type="InterPro" id="IPR050635">
    <property type="entry name" value="ATPase_protein_8"/>
</dbReference>
<dbReference type="GO" id="GO:0031966">
    <property type="term" value="C:mitochondrial membrane"/>
    <property type="evidence" value="ECO:0007669"/>
    <property type="project" value="UniProtKB-SubCell"/>
</dbReference>
<gene>
    <name evidence="14" type="primary">ATP8</name>
</gene>
<evidence type="ECO:0000256" key="12">
    <source>
        <dbReference type="RuleBase" id="RU003661"/>
    </source>
</evidence>
<evidence type="ECO:0000256" key="3">
    <source>
        <dbReference type="ARBA" id="ARBA00022448"/>
    </source>
</evidence>
<evidence type="ECO:0000256" key="2">
    <source>
        <dbReference type="ARBA" id="ARBA00008892"/>
    </source>
</evidence>
<feature type="signal peptide" evidence="13">
    <location>
        <begin position="1"/>
        <end position="30"/>
    </location>
</feature>
<dbReference type="GO" id="GO:0015078">
    <property type="term" value="F:proton transmembrane transporter activity"/>
    <property type="evidence" value="ECO:0007669"/>
    <property type="project" value="InterPro"/>
</dbReference>
<geneLocation type="mitochondrion" evidence="14"/>
<dbReference type="RefSeq" id="YP_009229626.1">
    <property type="nucleotide sequence ID" value="NC_029250.1"/>
</dbReference>
<comment type="subcellular location">
    <subcellularLocation>
        <location evidence="1 12">Mitochondrion membrane</location>
        <topology evidence="1 12">Single-pass membrane protein</topology>
    </subcellularLocation>
</comment>
<dbReference type="Pfam" id="PF00895">
    <property type="entry name" value="ATP-synt_8"/>
    <property type="match status" value="1"/>
</dbReference>
<evidence type="ECO:0000256" key="13">
    <source>
        <dbReference type="SAM" id="SignalP"/>
    </source>
</evidence>
<keyword evidence="10" id="KW-0472">Membrane</keyword>
<reference evidence="14" key="1">
    <citation type="journal article" date="2015" name="Mitochondrial DNA">
        <title>The complete mitogenome of Amolops loloensis and related phylogenetic relationship among Ranidae.</title>
        <authorList>
            <person name="Xue R."/>
            <person name="Liu J."/>
            <person name="Yu J."/>
            <person name="Yang J."/>
        </authorList>
    </citation>
    <scope>NUCLEOTIDE SEQUENCE</scope>
</reference>
<keyword evidence="11" id="KW-0066">ATP synthesis</keyword>
<keyword evidence="5 12" id="KW-0812">Transmembrane</keyword>
<evidence type="ECO:0000256" key="4">
    <source>
        <dbReference type="ARBA" id="ARBA00022547"/>
    </source>
</evidence>
<evidence type="ECO:0000256" key="9">
    <source>
        <dbReference type="ARBA" id="ARBA00023128"/>
    </source>
</evidence>
<evidence type="ECO:0000256" key="1">
    <source>
        <dbReference type="ARBA" id="ARBA00004304"/>
    </source>
</evidence>
<dbReference type="PANTHER" id="PTHR39937:SF1">
    <property type="entry name" value="ATP SYNTHASE PROTEIN 8"/>
    <property type="match status" value="1"/>
</dbReference>
<dbReference type="InterPro" id="IPR001421">
    <property type="entry name" value="ATP8_metazoa"/>
</dbReference>
<evidence type="ECO:0000256" key="8">
    <source>
        <dbReference type="ARBA" id="ARBA00023065"/>
    </source>
</evidence>
<feature type="chain" id="PRO_5006837512" description="ATP synthase complex subunit 8" evidence="13">
    <location>
        <begin position="31"/>
        <end position="54"/>
    </location>
</feature>
<dbReference type="CTD" id="4509"/>